<dbReference type="AlphaFoldDB" id="A0A2T3V063"/>
<evidence type="ECO:0000313" key="3">
    <source>
        <dbReference type="EMBL" id="NYQ40421.1"/>
    </source>
</evidence>
<dbReference type="EMBL" id="JABUPJ010000023">
    <property type="protein sequence ID" value="NYQ40421.1"/>
    <property type="molecule type" value="Genomic_DNA"/>
</dbReference>
<dbReference type="InterPro" id="IPR057679">
    <property type="entry name" value="DUF7919"/>
</dbReference>
<dbReference type="EMBL" id="JABUPU010000024">
    <property type="protein sequence ID" value="NYP86911.1"/>
    <property type="molecule type" value="Genomic_DNA"/>
</dbReference>
<sequence length="171" mass="20438">MHRFFLTRGNRMYFKDDTDYTYFLPNEYFLHGVKNVGWIDREHPFTKGISDAEFIEKLKAIILTENEATCFSVNKIRGFHKCNFCNSEMITITDGRKKGYLGMSEIWIPSIHHNEYYAFPSLIFHYITSHMYRPPEDFIVSVLNLNLSESFCAQNIYDNKIKELKIDFWFR</sequence>
<evidence type="ECO:0000313" key="2">
    <source>
        <dbReference type="EMBL" id="NYP86911.1"/>
    </source>
</evidence>
<evidence type="ECO:0000313" key="4">
    <source>
        <dbReference type="Proteomes" id="UP000517067"/>
    </source>
</evidence>
<dbReference type="Proteomes" id="UP000517067">
    <property type="component" value="Unassembled WGS sequence"/>
</dbReference>
<reference evidence="3 4" key="1">
    <citation type="journal article" date="2020" name="J. Appl. Microbiol.">
        <title>Genetic characterization of Shigatoxigenic and enteropathogenic Escherichia coli O80:H2 from diarrheic and septicemic calves and relatedness to human Shigatoxigenic E. coli O80:H2.</title>
        <authorList>
            <person name="Habets A."/>
            <person name="Crombe F."/>
            <person name="Nakamura K."/>
            <person name="Guerin V."/>
            <person name="De Rauw K."/>
            <person name="Pierard D."/>
            <person name="Saulmont M."/>
            <person name="Hayashi T."/>
            <person name="Mainil J.G."/>
            <person name="Thiry D."/>
        </authorList>
    </citation>
    <scope>NUCLEOTIDE SEQUENCE [LARGE SCALE GENOMIC DNA]</scope>
    <source>
        <strain evidence="3">EH3306</strain>
        <strain evidence="2 4">EH3307</strain>
    </source>
</reference>
<protein>
    <recommendedName>
        <fullName evidence="1">DUF7919 domain-containing protein</fullName>
    </recommendedName>
</protein>
<proteinExistence type="predicted"/>
<feature type="domain" description="DUF7919" evidence="1">
    <location>
        <begin position="12"/>
        <end position="142"/>
    </location>
</feature>
<gene>
    <name evidence="3" type="ORF">G4A38_17790</name>
    <name evidence="2" type="ORF">G4A47_17180</name>
</gene>
<name>A0A2T3V063_ECOLX</name>
<dbReference type="Proteomes" id="UP000540485">
    <property type="component" value="Unassembled WGS sequence"/>
</dbReference>
<evidence type="ECO:0000259" key="1">
    <source>
        <dbReference type="Pfam" id="PF25535"/>
    </source>
</evidence>
<dbReference type="Pfam" id="PF25535">
    <property type="entry name" value="DUF7919"/>
    <property type="match status" value="1"/>
</dbReference>
<accession>A0A2T3V063</accession>
<organism evidence="3">
    <name type="scientific">Escherichia coli</name>
    <dbReference type="NCBI Taxonomy" id="562"/>
    <lineage>
        <taxon>Bacteria</taxon>
        <taxon>Pseudomonadati</taxon>
        <taxon>Pseudomonadota</taxon>
        <taxon>Gammaproteobacteria</taxon>
        <taxon>Enterobacterales</taxon>
        <taxon>Enterobacteriaceae</taxon>
        <taxon>Escherichia</taxon>
    </lineage>
</organism>
<comment type="caution">
    <text evidence="3">The sequence shown here is derived from an EMBL/GenBank/DDBJ whole genome shotgun (WGS) entry which is preliminary data.</text>
</comment>